<keyword evidence="2" id="KW-1185">Reference proteome</keyword>
<dbReference type="EMBL" id="BEZZ01000208">
    <property type="protein sequence ID" value="GCC28485.1"/>
    <property type="molecule type" value="Genomic_DNA"/>
</dbReference>
<comment type="caution">
    <text evidence="1">The sequence shown here is derived from an EMBL/GenBank/DDBJ whole genome shotgun (WGS) entry which is preliminary data.</text>
</comment>
<dbReference type="Proteomes" id="UP000287033">
    <property type="component" value="Unassembled WGS sequence"/>
</dbReference>
<dbReference type="AlphaFoldDB" id="A0A401SDL3"/>
<reference evidence="1 2" key="1">
    <citation type="journal article" date="2018" name="Nat. Ecol. Evol.">
        <title>Shark genomes provide insights into elasmobranch evolution and the origin of vertebrates.</title>
        <authorList>
            <person name="Hara Y"/>
            <person name="Yamaguchi K"/>
            <person name="Onimaru K"/>
            <person name="Kadota M"/>
            <person name="Koyanagi M"/>
            <person name="Keeley SD"/>
            <person name="Tatsumi K"/>
            <person name="Tanaka K"/>
            <person name="Motone F"/>
            <person name="Kageyama Y"/>
            <person name="Nozu R"/>
            <person name="Adachi N"/>
            <person name="Nishimura O"/>
            <person name="Nakagawa R"/>
            <person name="Tanegashima C"/>
            <person name="Kiyatake I"/>
            <person name="Matsumoto R"/>
            <person name="Murakumo K"/>
            <person name="Nishida K"/>
            <person name="Terakita A"/>
            <person name="Kuratani S"/>
            <person name="Sato K"/>
            <person name="Hyodo S Kuraku.S."/>
        </authorList>
    </citation>
    <scope>NUCLEOTIDE SEQUENCE [LARGE SCALE GENOMIC DNA]</scope>
</reference>
<evidence type="ECO:0000313" key="1">
    <source>
        <dbReference type="EMBL" id="GCC28485.1"/>
    </source>
</evidence>
<sequence>MEGIQCRLSRSWAEMFGNADGCSIIPHVLWGQELSLCRRYAFKAGERVESEGAVKPLHLLKVTRAGSFA</sequence>
<accession>A0A401SDL3</accession>
<organism evidence="1 2">
    <name type="scientific">Chiloscyllium punctatum</name>
    <name type="common">Brownbanded bambooshark</name>
    <name type="synonym">Hemiscyllium punctatum</name>
    <dbReference type="NCBI Taxonomy" id="137246"/>
    <lineage>
        <taxon>Eukaryota</taxon>
        <taxon>Metazoa</taxon>
        <taxon>Chordata</taxon>
        <taxon>Craniata</taxon>
        <taxon>Vertebrata</taxon>
        <taxon>Chondrichthyes</taxon>
        <taxon>Elasmobranchii</taxon>
        <taxon>Galeomorphii</taxon>
        <taxon>Galeoidea</taxon>
        <taxon>Orectolobiformes</taxon>
        <taxon>Hemiscylliidae</taxon>
        <taxon>Chiloscyllium</taxon>
    </lineage>
</organism>
<gene>
    <name evidence="1" type="ORF">chiPu_0006915</name>
</gene>
<name>A0A401SDL3_CHIPU</name>
<evidence type="ECO:0000313" key="2">
    <source>
        <dbReference type="Proteomes" id="UP000287033"/>
    </source>
</evidence>
<proteinExistence type="predicted"/>
<protein>
    <submittedName>
        <fullName evidence="1">Uncharacterized protein</fullName>
    </submittedName>
</protein>